<keyword evidence="5" id="KW-0391">Immunity</keyword>
<proteinExistence type="inferred from homology"/>
<dbReference type="InterPro" id="IPR051487">
    <property type="entry name" value="Ser/Thr_Proteases_Immune/Dev"/>
</dbReference>
<dbReference type="GO" id="GO:0005576">
    <property type="term" value="C:extracellular region"/>
    <property type="evidence" value="ECO:0007669"/>
    <property type="project" value="UniProtKB-SubCell"/>
</dbReference>
<sequence length="873" mass="93320">MQRVLYSSNNTSNLYKPAASEMAAHDEQQSSSPGPIQHGLSNFLMVLSTLSNRPLSDQSASSSPAGFVNNGIAAIQESFSQVGSSIQNGFNSVFGSNQTNEVLSPAIWNPIRPITSAPISSSQPAFCPANCSMVCGLPQQTASLRIVGGADVTPYNKYPWIALLQYYGQNVGTGTLINDRVVITSGTIIANMIIFNQIKVLFGVLDPTTTVKHPPSKIFSVIRTKLHPQYSAGDQFNYNIGLLQLANPVQITDNFMPICMPTTVSTFSDTDAILAGWGARELGGESWRSLQSVAFPLYSFEECNLAYPNSTENNICGGIFGPASKEQHKTSCEDAEATTESKELTDARVTSLASGDHSFVRSSNSSDMNLVQIANTLRDQNTTNFPSDSKWPVPQNAIEFGLYLSQATNNITKPIGSAFASRPPAYDPQVLNAPFAYKPDRPNVIQHLLSSLQGNNSAITFFNIPSSTTTEATKEEQSTVMNDPLPNPVPGLISTSQSIVNNANNTIQGITNILSTNVQNGFFGSANTESNRPSNDQAPSESPNSNPIQGVIDGSQAALNNGAGVAQNITAQFGTNIQNGLSNIFGNNLNRPIKDESVTQTTDDSSTTETATASSVSNRCINRSLQEQRIVGGIDVESRDKYPWIAFLTYLDSPAGQGSLINDRAIVTTATIIEGMPVIMHIRALLGVYNRSDPNENVSSNEISTTYIHPGFENTNPFADNIGLLILKTALTNFRSICLPVPATDSPEVSKATVIGWGADYAGGPLANVLQQVELQMHVQLVCNMTASQTTSNNLCGSTVPHATSSNAGATCTGDGGDPLVKKNGTFWELIGVALDIPGHECGKTGTPVIFTNIVPYLDWIATYGVGCECYVE</sequence>
<dbReference type="Gene3D" id="2.40.10.10">
    <property type="entry name" value="Trypsin-like serine proteases"/>
    <property type="match status" value="2"/>
</dbReference>
<evidence type="ECO:0000256" key="3">
    <source>
        <dbReference type="ARBA" id="ARBA00022588"/>
    </source>
</evidence>
<dbReference type="SMART" id="SM00020">
    <property type="entry name" value="Tryp_SPc"/>
    <property type="match status" value="2"/>
</dbReference>
<dbReference type="GO" id="GO:0004252">
    <property type="term" value="F:serine-type endopeptidase activity"/>
    <property type="evidence" value="ECO:0007669"/>
    <property type="project" value="InterPro"/>
</dbReference>
<dbReference type="EnsemblMetazoa" id="ACUA008144-RA">
    <property type="protein sequence ID" value="ACUA008144-PA"/>
    <property type="gene ID" value="ACUA008144"/>
</dbReference>
<keyword evidence="6" id="KW-1015">Disulfide bond</keyword>
<dbReference type="GO" id="GO:0006508">
    <property type="term" value="P:proteolysis"/>
    <property type="evidence" value="ECO:0007669"/>
    <property type="project" value="InterPro"/>
</dbReference>
<dbReference type="CDD" id="cd00190">
    <property type="entry name" value="Tryp_SPc"/>
    <property type="match status" value="1"/>
</dbReference>
<evidence type="ECO:0000256" key="9">
    <source>
        <dbReference type="SAM" id="MobiDB-lite"/>
    </source>
</evidence>
<comment type="subcellular location">
    <subcellularLocation>
        <location evidence="1">Secreted</location>
    </subcellularLocation>
</comment>
<feature type="region of interest" description="Disordered" evidence="9">
    <location>
        <begin position="596"/>
        <end position="615"/>
    </location>
</feature>
<keyword evidence="4" id="KW-0732">Signal</keyword>
<keyword evidence="7" id="KW-0325">Glycoprotein</keyword>
<evidence type="ECO:0000313" key="12">
    <source>
        <dbReference type="Proteomes" id="UP000075883"/>
    </source>
</evidence>
<name>A0A182M2X9_9DIPT</name>
<feature type="compositionally biased region" description="Low complexity" evidence="9">
    <location>
        <begin position="598"/>
        <end position="615"/>
    </location>
</feature>
<evidence type="ECO:0000256" key="8">
    <source>
        <dbReference type="ARBA" id="ARBA00024195"/>
    </source>
</evidence>
<dbReference type="Proteomes" id="UP000075883">
    <property type="component" value="Unassembled WGS sequence"/>
</dbReference>
<evidence type="ECO:0000256" key="2">
    <source>
        <dbReference type="ARBA" id="ARBA00022525"/>
    </source>
</evidence>
<dbReference type="VEuPathDB" id="VectorBase:ACUA008144"/>
<keyword evidence="12" id="KW-1185">Reference proteome</keyword>
<evidence type="ECO:0000256" key="5">
    <source>
        <dbReference type="ARBA" id="ARBA00022859"/>
    </source>
</evidence>
<dbReference type="InterPro" id="IPR001254">
    <property type="entry name" value="Trypsin_dom"/>
</dbReference>
<dbReference type="STRING" id="139723.A0A182M2X9"/>
<keyword evidence="3" id="KW-0399">Innate immunity</keyword>
<dbReference type="GO" id="GO:0045087">
    <property type="term" value="P:innate immune response"/>
    <property type="evidence" value="ECO:0007669"/>
    <property type="project" value="UniProtKB-KW"/>
</dbReference>
<dbReference type="PROSITE" id="PS50240">
    <property type="entry name" value="TRYPSIN_DOM"/>
    <property type="match status" value="2"/>
</dbReference>
<accession>A0A182M2X9</accession>
<keyword evidence="2" id="KW-0964">Secreted</keyword>
<feature type="domain" description="Peptidase S1" evidence="10">
    <location>
        <begin position="630"/>
        <end position="866"/>
    </location>
</feature>
<dbReference type="Pfam" id="PF00089">
    <property type="entry name" value="Trypsin"/>
    <property type="match status" value="2"/>
</dbReference>
<feature type="domain" description="Peptidase S1" evidence="10">
    <location>
        <begin position="146"/>
        <end position="378"/>
    </location>
</feature>
<evidence type="ECO:0000256" key="1">
    <source>
        <dbReference type="ARBA" id="ARBA00004613"/>
    </source>
</evidence>
<protein>
    <recommendedName>
        <fullName evidence="10">Peptidase S1 domain-containing protein</fullName>
    </recommendedName>
</protein>
<dbReference type="AlphaFoldDB" id="A0A182M2X9"/>
<evidence type="ECO:0000256" key="7">
    <source>
        <dbReference type="ARBA" id="ARBA00023180"/>
    </source>
</evidence>
<evidence type="ECO:0000256" key="6">
    <source>
        <dbReference type="ARBA" id="ARBA00023157"/>
    </source>
</evidence>
<dbReference type="InterPro" id="IPR043504">
    <property type="entry name" value="Peptidase_S1_PA_chymotrypsin"/>
</dbReference>
<organism evidence="11 12">
    <name type="scientific">Anopheles culicifacies</name>
    <dbReference type="NCBI Taxonomy" id="139723"/>
    <lineage>
        <taxon>Eukaryota</taxon>
        <taxon>Metazoa</taxon>
        <taxon>Ecdysozoa</taxon>
        <taxon>Arthropoda</taxon>
        <taxon>Hexapoda</taxon>
        <taxon>Insecta</taxon>
        <taxon>Pterygota</taxon>
        <taxon>Neoptera</taxon>
        <taxon>Endopterygota</taxon>
        <taxon>Diptera</taxon>
        <taxon>Nematocera</taxon>
        <taxon>Culicoidea</taxon>
        <taxon>Culicidae</taxon>
        <taxon>Anophelinae</taxon>
        <taxon>Anopheles</taxon>
        <taxon>culicifacies species complex</taxon>
    </lineage>
</organism>
<dbReference type="InterPro" id="IPR009003">
    <property type="entry name" value="Peptidase_S1_PA"/>
</dbReference>
<dbReference type="EMBL" id="AXCM01002956">
    <property type="status" value="NOT_ANNOTATED_CDS"/>
    <property type="molecule type" value="Genomic_DNA"/>
</dbReference>
<dbReference type="SUPFAM" id="SSF50494">
    <property type="entry name" value="Trypsin-like serine proteases"/>
    <property type="match status" value="2"/>
</dbReference>
<comment type="similarity">
    <text evidence="8">Belongs to the peptidase S1 family. CLIP subfamily.</text>
</comment>
<evidence type="ECO:0000259" key="10">
    <source>
        <dbReference type="PROSITE" id="PS50240"/>
    </source>
</evidence>
<reference evidence="12" key="1">
    <citation type="submission" date="2013-09" db="EMBL/GenBank/DDBJ databases">
        <title>The Genome Sequence of Anopheles culicifacies species A.</title>
        <authorList>
            <consortium name="The Broad Institute Genomics Platform"/>
            <person name="Neafsey D.E."/>
            <person name="Besansky N."/>
            <person name="Howell P."/>
            <person name="Walton C."/>
            <person name="Young S.K."/>
            <person name="Zeng Q."/>
            <person name="Gargeya S."/>
            <person name="Fitzgerald M."/>
            <person name="Haas B."/>
            <person name="Abouelleil A."/>
            <person name="Allen A.W."/>
            <person name="Alvarado L."/>
            <person name="Arachchi H.M."/>
            <person name="Berlin A.M."/>
            <person name="Chapman S.B."/>
            <person name="Gainer-Dewar J."/>
            <person name="Goldberg J."/>
            <person name="Griggs A."/>
            <person name="Gujja S."/>
            <person name="Hansen M."/>
            <person name="Howarth C."/>
            <person name="Imamovic A."/>
            <person name="Ireland A."/>
            <person name="Larimer J."/>
            <person name="McCowan C."/>
            <person name="Murphy C."/>
            <person name="Pearson M."/>
            <person name="Poon T.W."/>
            <person name="Priest M."/>
            <person name="Roberts A."/>
            <person name="Saif S."/>
            <person name="Shea T."/>
            <person name="Sisk P."/>
            <person name="Sykes S."/>
            <person name="Wortman J."/>
            <person name="Nusbaum C."/>
            <person name="Birren B."/>
        </authorList>
    </citation>
    <scope>NUCLEOTIDE SEQUENCE [LARGE SCALE GENOMIC DNA]</scope>
    <source>
        <strain evidence="12">A-37</strain>
    </source>
</reference>
<feature type="region of interest" description="Disordered" evidence="9">
    <location>
        <begin position="524"/>
        <end position="549"/>
    </location>
</feature>
<evidence type="ECO:0000313" key="11">
    <source>
        <dbReference type="EnsemblMetazoa" id="ACUA008144-PA"/>
    </source>
</evidence>
<feature type="compositionally biased region" description="Polar residues" evidence="9">
    <location>
        <begin position="524"/>
        <end position="548"/>
    </location>
</feature>
<dbReference type="PANTHER" id="PTHR24256">
    <property type="entry name" value="TRYPTASE-RELATED"/>
    <property type="match status" value="1"/>
</dbReference>
<evidence type="ECO:0000256" key="4">
    <source>
        <dbReference type="ARBA" id="ARBA00022729"/>
    </source>
</evidence>
<reference evidence="11" key="2">
    <citation type="submission" date="2020-05" db="UniProtKB">
        <authorList>
            <consortium name="EnsemblMetazoa"/>
        </authorList>
    </citation>
    <scope>IDENTIFICATION</scope>
    <source>
        <strain evidence="11">A-37</strain>
    </source>
</reference>